<keyword evidence="3" id="KW-1185">Reference proteome</keyword>
<feature type="transmembrane region" description="Helical" evidence="1">
    <location>
        <begin position="109"/>
        <end position="134"/>
    </location>
</feature>
<dbReference type="Proteomes" id="UP000326912">
    <property type="component" value="Unassembled WGS sequence"/>
</dbReference>
<evidence type="ECO:0000256" key="1">
    <source>
        <dbReference type="SAM" id="Phobius"/>
    </source>
</evidence>
<keyword evidence="1" id="KW-0812">Transmembrane</keyword>
<feature type="transmembrane region" description="Helical" evidence="1">
    <location>
        <begin position="140"/>
        <end position="166"/>
    </location>
</feature>
<gene>
    <name evidence="2" type="ORF">KDW_23840</name>
</gene>
<evidence type="ECO:0000313" key="3">
    <source>
        <dbReference type="Proteomes" id="UP000326912"/>
    </source>
</evidence>
<proteinExistence type="predicted"/>
<feature type="transmembrane region" description="Helical" evidence="1">
    <location>
        <begin position="12"/>
        <end position="35"/>
    </location>
</feature>
<dbReference type="EMBL" id="BKZW01000001">
    <property type="protein sequence ID" value="GER88222.1"/>
    <property type="molecule type" value="Genomic_DNA"/>
</dbReference>
<keyword evidence="1" id="KW-0472">Membrane</keyword>
<protein>
    <submittedName>
        <fullName evidence="2">Uncharacterized protein</fullName>
    </submittedName>
</protein>
<sequence>MRKNDPMRRYYLLFFIMEGLIVLGLLFQVITSLAIGRPNYFLIGETIFLGLLLLLVFFVFKRRHQRTERRRQQALSGDAALMAQPQPEPDAHALMLPAKIALHLDIKRLFLFLTACALLFTLIATLLMLLIVIHTNNIRIIAILFGIMFAIYFFSFLIAFILCAVVMRRFLEQEIIVQEDGIATKIYSKSTFIPWQEVQSFAMWGNAKWFSAIQFEITSEKGVARWIQLGPKKKFLTRLSMLKPETSFDEYHNLTARVQQVIVAHTGKPLYDLRDEKIVWW</sequence>
<accession>A0A5J4KM60</accession>
<name>A0A5J4KM60_9CHLR</name>
<organism evidence="2 3">
    <name type="scientific">Dictyobacter vulcani</name>
    <dbReference type="NCBI Taxonomy" id="2607529"/>
    <lineage>
        <taxon>Bacteria</taxon>
        <taxon>Bacillati</taxon>
        <taxon>Chloroflexota</taxon>
        <taxon>Ktedonobacteria</taxon>
        <taxon>Ktedonobacterales</taxon>
        <taxon>Dictyobacteraceae</taxon>
        <taxon>Dictyobacter</taxon>
    </lineage>
</organism>
<comment type="caution">
    <text evidence="2">The sequence shown here is derived from an EMBL/GenBank/DDBJ whole genome shotgun (WGS) entry which is preliminary data.</text>
</comment>
<evidence type="ECO:0000313" key="2">
    <source>
        <dbReference type="EMBL" id="GER88222.1"/>
    </source>
</evidence>
<reference evidence="2 3" key="1">
    <citation type="submission" date="2019-10" db="EMBL/GenBank/DDBJ databases">
        <title>Dictyobacter vulcani sp. nov., within the class Ktedonobacteria, isolated from soil of volcanic Mt. Zao.</title>
        <authorList>
            <person name="Zheng Y."/>
            <person name="Wang C.M."/>
            <person name="Sakai Y."/>
            <person name="Abe K."/>
            <person name="Yokota A."/>
            <person name="Yabe S."/>
        </authorList>
    </citation>
    <scope>NUCLEOTIDE SEQUENCE [LARGE SCALE GENOMIC DNA]</scope>
    <source>
        <strain evidence="2 3">W12</strain>
    </source>
</reference>
<feature type="transmembrane region" description="Helical" evidence="1">
    <location>
        <begin position="41"/>
        <end position="60"/>
    </location>
</feature>
<dbReference type="AlphaFoldDB" id="A0A5J4KM60"/>
<keyword evidence="1" id="KW-1133">Transmembrane helix</keyword>
<dbReference type="RefSeq" id="WP_151756149.1">
    <property type="nucleotide sequence ID" value="NZ_BKZW01000001.1"/>
</dbReference>